<comment type="caution">
    <text evidence="2">The sequence shown here is derived from an EMBL/GenBank/DDBJ whole genome shotgun (WGS) entry which is preliminary data.</text>
</comment>
<keyword evidence="1" id="KW-1133">Transmembrane helix</keyword>
<protein>
    <submittedName>
        <fullName evidence="2">Uncharacterized protein</fullName>
    </submittedName>
</protein>
<feature type="transmembrane region" description="Helical" evidence="1">
    <location>
        <begin position="27"/>
        <end position="48"/>
    </location>
</feature>
<keyword evidence="1" id="KW-0472">Membrane</keyword>
<keyword evidence="1" id="KW-0812">Transmembrane</keyword>
<accession>A0A2P8H6B4</accession>
<dbReference type="OrthoDB" id="2455835at2"/>
<dbReference type="EMBL" id="PYAT01000001">
    <property type="protein sequence ID" value="PSL41767.1"/>
    <property type="molecule type" value="Genomic_DNA"/>
</dbReference>
<proteinExistence type="predicted"/>
<dbReference type="RefSeq" id="WP_106531580.1">
    <property type="nucleotide sequence ID" value="NZ_PYAT01000001.1"/>
</dbReference>
<dbReference type="Proteomes" id="UP000242682">
    <property type="component" value="Unassembled WGS sequence"/>
</dbReference>
<dbReference type="AlphaFoldDB" id="A0A2P8H6B4"/>
<gene>
    <name evidence="2" type="ORF">B0H99_10110</name>
</gene>
<organism evidence="2 3">
    <name type="scientific">Planomicrobium soli</name>
    <dbReference type="NCBI Taxonomy" id="1176648"/>
    <lineage>
        <taxon>Bacteria</taxon>
        <taxon>Bacillati</taxon>
        <taxon>Bacillota</taxon>
        <taxon>Bacilli</taxon>
        <taxon>Bacillales</taxon>
        <taxon>Caryophanaceae</taxon>
        <taxon>Planomicrobium</taxon>
    </lineage>
</organism>
<evidence type="ECO:0000313" key="3">
    <source>
        <dbReference type="Proteomes" id="UP000242682"/>
    </source>
</evidence>
<name>A0A2P8H6B4_9BACL</name>
<evidence type="ECO:0000256" key="1">
    <source>
        <dbReference type="SAM" id="Phobius"/>
    </source>
</evidence>
<keyword evidence="3" id="KW-1185">Reference proteome</keyword>
<sequence length="66" mass="7611">MNFENRKKIQMSYREKKQELAEDQKNTLEAVVILGLLVLILLLCNLNLLSLPFDPVLSIEKAKLNI</sequence>
<reference evidence="2 3" key="1">
    <citation type="submission" date="2018-03" db="EMBL/GenBank/DDBJ databases">
        <title>Genomic Encyclopedia of Type Strains, Phase III (KMG-III): the genomes of soil and plant-associated and newly described type strains.</title>
        <authorList>
            <person name="Whitman W."/>
        </authorList>
    </citation>
    <scope>NUCLEOTIDE SEQUENCE [LARGE SCALE GENOMIC DNA]</scope>
    <source>
        <strain evidence="2 3">CGMCC 1.12259</strain>
    </source>
</reference>
<evidence type="ECO:0000313" key="2">
    <source>
        <dbReference type="EMBL" id="PSL41767.1"/>
    </source>
</evidence>